<dbReference type="PIRSF" id="PIRSF016557">
    <property type="entry name" value="Caps_synth_CpsB"/>
    <property type="match status" value="1"/>
</dbReference>
<dbReference type="AlphaFoldDB" id="A0A554A4H6"/>
<comment type="caution">
    <text evidence="6">The sequence shown here is derived from an EMBL/GenBank/DDBJ whole genome shotgun (WGS) entry which is preliminary data.</text>
</comment>
<proteinExistence type="inferred from homology"/>
<dbReference type="OrthoDB" id="9788539at2"/>
<dbReference type="PANTHER" id="PTHR39181:SF1">
    <property type="entry name" value="TYROSINE-PROTEIN PHOSPHATASE YWQE"/>
    <property type="match status" value="1"/>
</dbReference>
<evidence type="ECO:0000313" key="6">
    <source>
        <dbReference type="EMBL" id="TSB48575.1"/>
    </source>
</evidence>
<evidence type="ECO:0000256" key="3">
    <source>
        <dbReference type="ARBA" id="ARBA00022912"/>
    </source>
</evidence>
<keyword evidence="7" id="KW-1185">Reference proteome</keyword>
<dbReference type="GO" id="GO:0004725">
    <property type="term" value="F:protein tyrosine phosphatase activity"/>
    <property type="evidence" value="ECO:0007669"/>
    <property type="project" value="UniProtKB-UniRule"/>
</dbReference>
<dbReference type="EC" id="3.1.3.48" evidence="5"/>
<keyword evidence="2 5" id="KW-0378">Hydrolase</keyword>
<dbReference type="EMBL" id="VLXZ01000001">
    <property type="protein sequence ID" value="TSB48575.1"/>
    <property type="molecule type" value="Genomic_DNA"/>
</dbReference>
<evidence type="ECO:0000313" key="7">
    <source>
        <dbReference type="Proteomes" id="UP000318521"/>
    </source>
</evidence>
<dbReference type="SUPFAM" id="SSF89550">
    <property type="entry name" value="PHP domain-like"/>
    <property type="match status" value="1"/>
</dbReference>
<organism evidence="6 7">
    <name type="scientific">Alkalicoccobacillus porphyridii</name>
    <dbReference type="NCBI Taxonomy" id="2597270"/>
    <lineage>
        <taxon>Bacteria</taxon>
        <taxon>Bacillati</taxon>
        <taxon>Bacillota</taxon>
        <taxon>Bacilli</taxon>
        <taxon>Bacillales</taxon>
        <taxon>Bacillaceae</taxon>
        <taxon>Alkalicoccobacillus</taxon>
    </lineage>
</organism>
<evidence type="ECO:0000256" key="4">
    <source>
        <dbReference type="ARBA" id="ARBA00051722"/>
    </source>
</evidence>
<gene>
    <name evidence="6" type="ORF">FN960_03200</name>
</gene>
<dbReference type="RefSeq" id="WP_143846919.1">
    <property type="nucleotide sequence ID" value="NZ_VLXZ01000001.1"/>
</dbReference>
<dbReference type="Pfam" id="PF19567">
    <property type="entry name" value="CpsB_CapC"/>
    <property type="match status" value="1"/>
</dbReference>
<comment type="similarity">
    <text evidence="1 5">Belongs to the metallo-dependent hydrolases superfamily. CpsB/CapC family.</text>
</comment>
<keyword evidence="3 5" id="KW-0904">Protein phosphatase</keyword>
<dbReference type="Gene3D" id="3.20.20.140">
    <property type="entry name" value="Metal-dependent hydrolases"/>
    <property type="match status" value="1"/>
</dbReference>
<dbReference type="PANTHER" id="PTHR39181">
    <property type="entry name" value="TYROSINE-PROTEIN PHOSPHATASE YWQE"/>
    <property type="match status" value="1"/>
</dbReference>
<protein>
    <recommendedName>
        <fullName evidence="5">Tyrosine-protein phosphatase</fullName>
        <ecNumber evidence="5">3.1.3.48</ecNumber>
    </recommendedName>
</protein>
<dbReference type="InterPro" id="IPR016195">
    <property type="entry name" value="Pol/histidinol_Pase-like"/>
</dbReference>
<name>A0A554A4H6_9BACI</name>
<dbReference type="GO" id="GO:0030145">
    <property type="term" value="F:manganese ion binding"/>
    <property type="evidence" value="ECO:0007669"/>
    <property type="project" value="UniProtKB-UniRule"/>
</dbReference>
<accession>A0A554A4H6</accession>
<evidence type="ECO:0000256" key="1">
    <source>
        <dbReference type="ARBA" id="ARBA00005750"/>
    </source>
</evidence>
<comment type="catalytic activity">
    <reaction evidence="4 5">
        <text>O-phospho-L-tyrosyl-[protein] + H2O = L-tyrosyl-[protein] + phosphate</text>
        <dbReference type="Rhea" id="RHEA:10684"/>
        <dbReference type="Rhea" id="RHEA-COMP:10136"/>
        <dbReference type="Rhea" id="RHEA-COMP:20101"/>
        <dbReference type="ChEBI" id="CHEBI:15377"/>
        <dbReference type="ChEBI" id="CHEBI:43474"/>
        <dbReference type="ChEBI" id="CHEBI:46858"/>
        <dbReference type="ChEBI" id="CHEBI:61978"/>
        <dbReference type="EC" id="3.1.3.48"/>
    </reaction>
</comment>
<evidence type="ECO:0000256" key="5">
    <source>
        <dbReference type="PIRNR" id="PIRNR016557"/>
    </source>
</evidence>
<dbReference type="Proteomes" id="UP000318521">
    <property type="component" value="Unassembled WGS sequence"/>
</dbReference>
<reference evidence="6 7" key="1">
    <citation type="submission" date="2019-07" db="EMBL/GenBank/DDBJ databases">
        <authorList>
            <person name="Park Y.J."/>
            <person name="Jeong S.E."/>
            <person name="Jung H.S."/>
        </authorList>
    </citation>
    <scope>NUCLEOTIDE SEQUENCE [LARGE SCALE GENOMIC DNA]</scope>
    <source>
        <strain evidence="7">P16(2019)</strain>
    </source>
</reference>
<dbReference type="InterPro" id="IPR016667">
    <property type="entry name" value="Caps_polysacc_synth_CpsB/CapC"/>
</dbReference>
<sequence length="257" mass="28632">MIDCHCHILPNLDDGAASLAHSIEMAKVAVSEGISTIIATPHHANPYFDTTAEQMLTGVEEVNRALVAESIPLTILPGQEIRLYGELCEQLALGKSLPLTGEGRYVLVEFPSNSVPAYSERLFYELAVQGYIPIIAHPERNKALIEKPSKLFELVRNGALTQITTSSVTGHFGKNIKEFTNQLIEANLAHILASDAHNLEARTFRMRQATEIIEKEYGSGTLYQFRENAERIVTNEVMSIFPPEPIKKKKKRFKIFG</sequence>
<evidence type="ECO:0000256" key="2">
    <source>
        <dbReference type="ARBA" id="ARBA00022801"/>
    </source>
</evidence>